<evidence type="ECO:0000256" key="2">
    <source>
        <dbReference type="SAM" id="Phobius"/>
    </source>
</evidence>
<proteinExistence type="predicted"/>
<feature type="compositionally biased region" description="Basic and acidic residues" evidence="1">
    <location>
        <begin position="54"/>
        <end position="68"/>
    </location>
</feature>
<evidence type="ECO:0000313" key="3">
    <source>
        <dbReference type="EMBL" id="MFC3573337.1"/>
    </source>
</evidence>
<protein>
    <submittedName>
        <fullName evidence="3">Uncharacterized protein</fullName>
    </submittedName>
</protein>
<feature type="region of interest" description="Disordered" evidence="1">
    <location>
        <begin position="54"/>
        <end position="88"/>
    </location>
</feature>
<keyword evidence="2" id="KW-0812">Transmembrane</keyword>
<accession>A0ABV7SAF2</accession>
<gene>
    <name evidence="3" type="ORF">ACFOZ0_08640</name>
</gene>
<organism evidence="3 4">
    <name type="scientific">Streptomyces yaanensis</name>
    <dbReference type="NCBI Taxonomy" id="1142239"/>
    <lineage>
        <taxon>Bacteria</taxon>
        <taxon>Bacillati</taxon>
        <taxon>Actinomycetota</taxon>
        <taxon>Actinomycetes</taxon>
        <taxon>Kitasatosporales</taxon>
        <taxon>Streptomycetaceae</taxon>
        <taxon>Streptomyces</taxon>
    </lineage>
</organism>
<name>A0ABV7SAF2_9ACTN</name>
<comment type="caution">
    <text evidence="3">The sequence shown here is derived from an EMBL/GenBank/DDBJ whole genome shotgun (WGS) entry which is preliminary data.</text>
</comment>
<evidence type="ECO:0000256" key="1">
    <source>
        <dbReference type="SAM" id="MobiDB-lite"/>
    </source>
</evidence>
<dbReference type="Proteomes" id="UP001595701">
    <property type="component" value="Unassembled WGS sequence"/>
</dbReference>
<evidence type="ECO:0000313" key="4">
    <source>
        <dbReference type="Proteomes" id="UP001595701"/>
    </source>
</evidence>
<reference evidence="4" key="1">
    <citation type="journal article" date="2019" name="Int. J. Syst. Evol. Microbiol.">
        <title>The Global Catalogue of Microorganisms (GCM) 10K type strain sequencing project: providing services to taxonomists for standard genome sequencing and annotation.</title>
        <authorList>
            <consortium name="The Broad Institute Genomics Platform"/>
            <consortium name="The Broad Institute Genome Sequencing Center for Infectious Disease"/>
            <person name="Wu L."/>
            <person name="Ma J."/>
        </authorList>
    </citation>
    <scope>NUCLEOTIDE SEQUENCE [LARGE SCALE GENOMIC DNA]</scope>
    <source>
        <strain evidence="4">CGMCC 4.7035</strain>
    </source>
</reference>
<keyword evidence="2" id="KW-1133">Transmembrane helix</keyword>
<keyword evidence="4" id="KW-1185">Reference proteome</keyword>
<sequence length="365" mass="39515">MAREPSAEEILRAVEQHVSRHGISARLTSPGTADLSWQSLLDCRIVRSIETRDERSMKDKGRRADLAERPTYTDLAEHPVDPPADPDTSQRLELVLLGSLDEVPCEGCEGGRKECVACRGRGGRACPEFVKCDGCGGGIDACWDCDGTGRPRPRGKPTEPRPAGAPQRVRCVRCHRPDSACPTCLGRGRTDCTVCKGAGFVECQSCKGAGRVKHVQCGGAGLFTTWTGAVISHAPEVKTVEEPAPLYLRRPRDATAKGHWHGTTLTSTTDKLPDDLAPEHRAMIAPHLSVKENEVGRRVTLRHLPLARVTAHADPDRVYFAFPSRTGIEVVERPSRQRVVHFTAIGSAAVAVAVLVLVLVATVLN</sequence>
<dbReference type="RefSeq" id="WP_310780174.1">
    <property type="nucleotide sequence ID" value="NZ_JBHRWR010000008.1"/>
</dbReference>
<feature type="transmembrane region" description="Helical" evidence="2">
    <location>
        <begin position="339"/>
        <end position="364"/>
    </location>
</feature>
<keyword evidence="2" id="KW-0472">Membrane</keyword>
<dbReference type="EMBL" id="JBHRWR010000008">
    <property type="protein sequence ID" value="MFC3573337.1"/>
    <property type="molecule type" value="Genomic_DNA"/>
</dbReference>